<evidence type="ECO:0000256" key="2">
    <source>
        <dbReference type="ARBA" id="ARBA00022490"/>
    </source>
</evidence>
<proteinExistence type="predicted"/>
<dbReference type="Pfam" id="PF13001">
    <property type="entry name" value="ECM29_N"/>
    <property type="match status" value="1"/>
</dbReference>
<keyword evidence="9" id="KW-1185">Reference proteome</keyword>
<comment type="caution">
    <text evidence="8">The sequence shown here is derived from an EMBL/GenBank/DDBJ whole genome shotgun (WGS) entry which is preliminary data.</text>
</comment>
<evidence type="ECO:0000259" key="7">
    <source>
        <dbReference type="Pfam" id="PF24492"/>
    </source>
</evidence>
<dbReference type="GO" id="GO:0005634">
    <property type="term" value="C:nucleus"/>
    <property type="evidence" value="ECO:0007669"/>
    <property type="project" value="TreeGrafter"/>
</dbReference>
<reference evidence="9" key="1">
    <citation type="submission" date="2023-07" db="EMBL/GenBank/DDBJ databases">
        <title>A draft genome of Kazachstania heterogenica Y-27499.</title>
        <authorList>
            <person name="Donic C."/>
            <person name="Kralova J.S."/>
            <person name="Fidel L."/>
            <person name="Ben-Dor S."/>
            <person name="Jung S."/>
        </authorList>
    </citation>
    <scope>NUCLEOTIDE SEQUENCE [LARGE SCALE GENOMIC DNA]</scope>
    <source>
        <strain evidence="9">Y27499</strain>
    </source>
</reference>
<evidence type="ECO:0000256" key="1">
    <source>
        <dbReference type="ARBA" id="ARBA00004496"/>
    </source>
</evidence>
<comment type="subcellular location">
    <subcellularLocation>
        <location evidence="1">Cytoplasm</location>
    </subcellularLocation>
</comment>
<sequence length="1887" mass="214058">MSAISTESKELELVERVDLKLALSDTPEKFELNLEAFLAPLLLKLASPYHTVRTNVLNSLKNVLSRLTSLTNVKLPVEKLIEQAKTVENSLPNCHDTALLNNVKLYSLLLASRGIDRLKSQDEKKKLLPIIMNNISKAPFNVAARLFHILCKILLTWEPPLKGTPKEQDLIQFLHLNDEEDFHFLLDHFTKFFLLIPAKPDPTTNIIPRGYTCPGLSSDDVSFFTYSAGVSFSNEQYSKFKNGIFKFVCHGFVSNDQLLVKFLSVVSTDKSDLSNKATQFLKKLQIPYEDEDFINYLINLYTGDNLRGIPPVRSHLQEKILTILNNSIYATTNSQKVSLICSIGLHSNDFKLKALCLTFIRHVAKYNYTSLLPPPKSLNGNSFSSSDFQTNIAALIRNNLHSEGWPQLQLGSSTSAFNVALQQRRLQYETLGDLLKKDFNLVKDLSYIEFLFDSLKGDLSEFNTSIQEALLATLGHLSNLPDESKIKLKDILRNNLANDNDFQDRDDNISEKDKNSIKDKIMSLRFISIKFTNACFEFADPEARLFNVWGTSRNNRFDIIEEATKGLHPYWFRVYRSSIYSTPHRIVPTKELSGLTLAETKLPTFQSFVTLLLENIKMDEENPDAVIRLTFGKAVWFANQCLISEAIFGKTTTIVQDENWSLRIEKALDIDEVAISLTTEYCSIITDRWYIDFLERTCTEFLQFSKNTDISLMSTYRDIIFGEVTYSLLRYSNNMVLISLQNQLPYLLRYLEGMNVTNENDLELCGKILGIISSTIESDSTVLSTLLDALHTEDVSTISLPTLYACSYVLSRMSLLDNVDSISTTHLESLVDGILSHMSDTKLKRIVFKMFNEILKFGLFSRLSVEKRKSIITSLMDLYKDKMTNDELIVEFWGYLSLYCHEFELINDFYSAIMNLHVSRQVEYLFTAGEALSVVAGGWYSTFLINQIDILAVSRKGLQKKLGDENLNFVLTKILDTCNSTKPSLRRAACIWLLSLTEYLGSDAAFQNFVKDVHFKFMGFLAANDEFVQDSAARGLSLIYNLGNEDLKEEMVKGLLKAFTSTNETLTAGNISGETQLFEPGTLNTNDGSISTYKDIMNFATEVGDPSLVYKFITIAKSSSLWTSRKGVAFGLSAIISKSSLEKLLLENKATARKLIPVLYRYRYDPYSAVARAMNEIWNSLVSDSSSIISIYFEDILKETLDGIGNKEWRVREGSVIALTQLLQSQPLEKFSGKILDLWTMGFRSMDDIKESVREVGAKFMKLLAKLLAQSIDISKGVSKERRIEILKIILPFLLGKKGLESDVEDVRRFSISTLLDLVKNTGDSLQLFVPQLIYKFSLLFSVIEPQVINYLALNSENYNLDSNVIDSQRKSAVTASPIFEAIEKLIYMCDDSQVELVINYASKSVKKSVGLPSKIAASYIIILLVKRYGTGIQPYTGNLLKTCVNMFEDRNEVVNLSYAQAFGYLNKVSLLEKSLKYSRKLNEKYFNPSRDNSKKVVGCAIESIIKYAPAKFESIASSLMPLIFVASNDADEANAKLYGDIWTEASTTGSGTVKLYLKEILEILAANIKSTDFNMRRMCGKSISVVCANVDNTIDSKYIKELLEITMDSLYGRAWDGKEILFESFVDACVKFKNYILNDNSIEKLVRTALSTEISRNNMDYVKKIITSYGKYLENFDDLKDNENMKMYISTIDKIIESYDILSSNTKEPEKSTSSDDGEGENTAITNKRIKPNYEVTEKSSERNIKNEEYLIRLIKSVVSVYVKTSSNSELFLKFILNHSMSLLDNRFFVYTWRSEAAINDIGIKILDKDVNLSETLLFDYWNFVYIKTSSKETTLNVKLKLIKFGSIMINKYQSQKLIVENQLRELNHTDPTSRIIVELKNIGLN</sequence>
<keyword evidence="4" id="KW-0647">Proteasome</keyword>
<gene>
    <name evidence="8" type="ORF">RI543_000053</name>
</gene>
<feature type="domain" description="Proteasome adapter and scaffold protein ECM29 HEAT-repeat" evidence="7">
    <location>
        <begin position="1326"/>
        <end position="1487"/>
    </location>
</feature>
<dbReference type="GO" id="GO:0060090">
    <property type="term" value="F:molecular adaptor activity"/>
    <property type="evidence" value="ECO:0007669"/>
    <property type="project" value="InterPro"/>
</dbReference>
<evidence type="ECO:0000259" key="6">
    <source>
        <dbReference type="Pfam" id="PF13001"/>
    </source>
</evidence>
<dbReference type="InterPro" id="IPR055443">
    <property type="entry name" value="HEAT_ECM29"/>
</dbReference>
<name>A0AAN7WPJ8_9SACH</name>
<dbReference type="SUPFAM" id="SSF48371">
    <property type="entry name" value="ARM repeat"/>
    <property type="match status" value="2"/>
</dbReference>
<evidence type="ECO:0000313" key="9">
    <source>
        <dbReference type="Proteomes" id="UP001306508"/>
    </source>
</evidence>
<protein>
    <recommendedName>
        <fullName evidence="10">Proteasome component ECM29</fullName>
    </recommendedName>
</protein>
<evidence type="ECO:0000313" key="8">
    <source>
        <dbReference type="EMBL" id="KAK5782499.1"/>
    </source>
</evidence>
<dbReference type="GO" id="GO:0000502">
    <property type="term" value="C:proteasome complex"/>
    <property type="evidence" value="ECO:0007669"/>
    <property type="project" value="UniProtKB-KW"/>
</dbReference>
<dbReference type="InterPro" id="IPR011989">
    <property type="entry name" value="ARM-like"/>
</dbReference>
<evidence type="ECO:0000256" key="3">
    <source>
        <dbReference type="ARBA" id="ARBA00022737"/>
    </source>
</evidence>
<dbReference type="PANTHER" id="PTHR23346">
    <property type="entry name" value="TRANSLATIONAL ACTIVATOR GCN1-RELATED"/>
    <property type="match status" value="1"/>
</dbReference>
<evidence type="ECO:0000256" key="5">
    <source>
        <dbReference type="SAM" id="MobiDB-lite"/>
    </source>
</evidence>
<dbReference type="PANTHER" id="PTHR23346:SF19">
    <property type="entry name" value="PROTEASOME ADAPTER AND SCAFFOLD PROTEIN ECM29"/>
    <property type="match status" value="1"/>
</dbReference>
<dbReference type="GO" id="GO:0036503">
    <property type="term" value="P:ERAD pathway"/>
    <property type="evidence" value="ECO:0007669"/>
    <property type="project" value="TreeGrafter"/>
</dbReference>
<feature type="region of interest" description="Disordered" evidence="5">
    <location>
        <begin position="1707"/>
        <end position="1732"/>
    </location>
</feature>
<feature type="domain" description="Proteasome component Ecm29 N-terminal" evidence="6">
    <location>
        <begin position="14"/>
        <end position="548"/>
    </location>
</feature>
<dbReference type="Gene3D" id="1.25.10.10">
    <property type="entry name" value="Leucine-rich Repeat Variant"/>
    <property type="match status" value="2"/>
</dbReference>
<dbReference type="Proteomes" id="UP001306508">
    <property type="component" value="Unassembled WGS sequence"/>
</dbReference>
<dbReference type="InterPro" id="IPR016024">
    <property type="entry name" value="ARM-type_fold"/>
</dbReference>
<accession>A0AAN7WPJ8</accession>
<evidence type="ECO:0000256" key="4">
    <source>
        <dbReference type="ARBA" id="ARBA00022942"/>
    </source>
</evidence>
<dbReference type="InterPro" id="IPR024372">
    <property type="entry name" value="Ecm29_N"/>
</dbReference>
<keyword evidence="3" id="KW-0677">Repeat</keyword>
<dbReference type="GO" id="GO:0005737">
    <property type="term" value="C:cytoplasm"/>
    <property type="evidence" value="ECO:0007669"/>
    <property type="project" value="UniProtKB-SubCell"/>
</dbReference>
<organism evidence="8 9">
    <name type="scientific">Arxiozyma heterogenica</name>
    <dbReference type="NCBI Taxonomy" id="278026"/>
    <lineage>
        <taxon>Eukaryota</taxon>
        <taxon>Fungi</taxon>
        <taxon>Dikarya</taxon>
        <taxon>Ascomycota</taxon>
        <taxon>Saccharomycotina</taxon>
        <taxon>Saccharomycetes</taxon>
        <taxon>Saccharomycetales</taxon>
        <taxon>Saccharomycetaceae</taxon>
        <taxon>Arxiozyma</taxon>
    </lineage>
</organism>
<dbReference type="EMBL" id="JAWIZZ010000002">
    <property type="protein sequence ID" value="KAK5782499.1"/>
    <property type="molecule type" value="Genomic_DNA"/>
</dbReference>
<dbReference type="GO" id="GO:0043248">
    <property type="term" value="P:proteasome assembly"/>
    <property type="evidence" value="ECO:0007669"/>
    <property type="project" value="InterPro"/>
</dbReference>
<evidence type="ECO:0008006" key="10">
    <source>
        <dbReference type="Google" id="ProtNLM"/>
    </source>
</evidence>
<dbReference type="Pfam" id="PF24492">
    <property type="entry name" value="HEAT_ECM29"/>
    <property type="match status" value="1"/>
</dbReference>
<keyword evidence="2" id="KW-0963">Cytoplasm</keyword>